<keyword evidence="2" id="KW-0325">Glycoprotein</keyword>
<feature type="signal peptide" evidence="5">
    <location>
        <begin position="1"/>
        <end position="25"/>
    </location>
</feature>
<keyword evidence="8" id="KW-1185">Reference proteome</keyword>
<dbReference type="SMART" id="SM00768">
    <property type="entry name" value="X8"/>
    <property type="match status" value="1"/>
</dbReference>
<evidence type="ECO:0000256" key="5">
    <source>
        <dbReference type="SAM" id="SignalP"/>
    </source>
</evidence>
<evidence type="ECO:0000313" key="7">
    <source>
        <dbReference type="EMBL" id="KAK9209891.1"/>
    </source>
</evidence>
<evidence type="ECO:0000313" key="8">
    <source>
        <dbReference type="Proteomes" id="UP001428341"/>
    </source>
</evidence>
<feature type="region of interest" description="Disordered" evidence="4">
    <location>
        <begin position="47"/>
        <end position="73"/>
    </location>
</feature>
<dbReference type="PANTHER" id="PTHR31044">
    <property type="entry name" value="BETA-1,3 GLUCANASE"/>
    <property type="match status" value="1"/>
</dbReference>
<dbReference type="PANTHER" id="PTHR31044:SF103">
    <property type="entry name" value="MAJOR POLLEN ALLERGEN OLE E 10-LIKE"/>
    <property type="match status" value="1"/>
</dbReference>
<feature type="compositionally biased region" description="Basic and acidic residues" evidence="4">
    <location>
        <begin position="55"/>
        <end position="66"/>
    </location>
</feature>
<keyword evidence="2" id="KW-0472">Membrane</keyword>
<dbReference type="GO" id="GO:0098552">
    <property type="term" value="C:side of membrane"/>
    <property type="evidence" value="ECO:0007669"/>
    <property type="project" value="UniProtKB-KW"/>
</dbReference>
<evidence type="ECO:0000256" key="4">
    <source>
        <dbReference type="SAM" id="MobiDB-lite"/>
    </source>
</evidence>
<feature type="domain" description="X8" evidence="6">
    <location>
        <begin position="83"/>
        <end position="168"/>
    </location>
</feature>
<name>A0AAP0QS08_9ROSI</name>
<keyword evidence="2" id="KW-0449">Lipoprotein</keyword>
<evidence type="ECO:0000256" key="2">
    <source>
        <dbReference type="ARBA" id="ARBA00022622"/>
    </source>
</evidence>
<dbReference type="GO" id="GO:0005886">
    <property type="term" value="C:plasma membrane"/>
    <property type="evidence" value="ECO:0007669"/>
    <property type="project" value="UniProtKB-SubCell"/>
</dbReference>
<evidence type="ECO:0000259" key="6">
    <source>
        <dbReference type="SMART" id="SM00768"/>
    </source>
</evidence>
<keyword evidence="3 5" id="KW-0732">Signal</keyword>
<reference evidence="7 8" key="1">
    <citation type="submission" date="2024-05" db="EMBL/GenBank/DDBJ databases">
        <title>Haplotype-resolved chromosome-level genome assembly of Huyou (Citrus changshanensis).</title>
        <authorList>
            <person name="Miao C."/>
            <person name="Chen W."/>
            <person name="Wu Y."/>
            <person name="Wang L."/>
            <person name="Zhao S."/>
            <person name="Grierson D."/>
            <person name="Xu C."/>
            <person name="Chen K."/>
        </authorList>
    </citation>
    <scope>NUCLEOTIDE SEQUENCE [LARGE SCALE GENOMIC DNA]</scope>
    <source>
        <strain evidence="7">01-14</strain>
        <tissue evidence="7">Leaf</tissue>
    </source>
</reference>
<dbReference type="Proteomes" id="UP001428341">
    <property type="component" value="Unassembled WGS sequence"/>
</dbReference>
<feature type="chain" id="PRO_5043040902" description="X8 domain-containing protein" evidence="5">
    <location>
        <begin position="26"/>
        <end position="170"/>
    </location>
</feature>
<dbReference type="InterPro" id="IPR044788">
    <property type="entry name" value="X8_dom_prot"/>
</dbReference>
<dbReference type="EMBL" id="JBCGBO010000004">
    <property type="protein sequence ID" value="KAK9209891.1"/>
    <property type="molecule type" value="Genomic_DNA"/>
</dbReference>
<keyword evidence="2" id="KW-0336">GPI-anchor</keyword>
<proteinExistence type="predicted"/>
<comment type="subcellular location">
    <subcellularLocation>
        <location evidence="1">Cell membrane</location>
        <topology evidence="1">Lipid-anchor</topology>
        <topology evidence="1">GPI-anchor</topology>
    </subcellularLocation>
</comment>
<protein>
    <recommendedName>
        <fullName evidence="6">X8 domain-containing protein</fullName>
    </recommendedName>
</protein>
<dbReference type="GO" id="GO:0009506">
    <property type="term" value="C:plasmodesma"/>
    <property type="evidence" value="ECO:0007669"/>
    <property type="project" value="UniProtKB-ARBA"/>
</dbReference>
<gene>
    <name evidence="7" type="ORF">WN944_002260</name>
</gene>
<evidence type="ECO:0000256" key="3">
    <source>
        <dbReference type="ARBA" id="ARBA00022729"/>
    </source>
</evidence>
<organism evidence="7 8">
    <name type="scientific">Citrus x changshan-huyou</name>
    <dbReference type="NCBI Taxonomy" id="2935761"/>
    <lineage>
        <taxon>Eukaryota</taxon>
        <taxon>Viridiplantae</taxon>
        <taxon>Streptophyta</taxon>
        <taxon>Embryophyta</taxon>
        <taxon>Tracheophyta</taxon>
        <taxon>Spermatophyta</taxon>
        <taxon>Magnoliopsida</taxon>
        <taxon>eudicotyledons</taxon>
        <taxon>Gunneridae</taxon>
        <taxon>Pentapetalae</taxon>
        <taxon>rosids</taxon>
        <taxon>malvids</taxon>
        <taxon>Sapindales</taxon>
        <taxon>Rutaceae</taxon>
        <taxon>Aurantioideae</taxon>
        <taxon>Citrus</taxon>
    </lineage>
</organism>
<dbReference type="Pfam" id="PF07983">
    <property type="entry name" value="X8"/>
    <property type="match status" value="1"/>
</dbReference>
<dbReference type="AlphaFoldDB" id="A0AAP0QS08"/>
<sequence length="170" mass="19242">MAKQLPAFVLFLLIIFLLSSTMATAAIPPADEGELVRQFEHVIVNRQPIRPPEVQNREHNRNREQATDTPNLDGKVSWEGQTTWCIAKPSTGDERLNANIQFCCQQPDIDCSIIQPGGRCYNPNNYYSHASVVMHLYYKANYKLPHTCDFMQSGLIISQDPSVGECIYEP</sequence>
<dbReference type="InterPro" id="IPR012946">
    <property type="entry name" value="X8"/>
</dbReference>
<dbReference type="Gene3D" id="1.20.58.1040">
    <property type="match status" value="1"/>
</dbReference>
<evidence type="ECO:0000256" key="1">
    <source>
        <dbReference type="ARBA" id="ARBA00004609"/>
    </source>
</evidence>
<comment type="caution">
    <text evidence="7">The sequence shown here is derived from an EMBL/GenBank/DDBJ whole genome shotgun (WGS) entry which is preliminary data.</text>
</comment>
<accession>A0AAP0QS08</accession>